<comment type="caution">
    <text evidence="1">The sequence shown here is derived from an EMBL/GenBank/DDBJ whole genome shotgun (WGS) entry which is preliminary data.</text>
</comment>
<evidence type="ECO:0000313" key="1">
    <source>
        <dbReference type="EMBL" id="RFU40497.1"/>
    </source>
</evidence>
<dbReference type="EMBL" id="QURH01000283">
    <property type="protein sequence ID" value="RFU40497.1"/>
    <property type="molecule type" value="Genomic_DNA"/>
</dbReference>
<keyword evidence="2" id="KW-1185">Reference proteome</keyword>
<gene>
    <name evidence="1" type="ORF">DZF91_16905</name>
</gene>
<proteinExistence type="predicted"/>
<dbReference type="RefSeq" id="WP_117358420.1">
    <property type="nucleotide sequence ID" value="NZ_QURH01000283.1"/>
</dbReference>
<organism evidence="1 2">
    <name type="scientific">Actinomadura logoneensis</name>
    <dbReference type="NCBI Taxonomy" id="2293572"/>
    <lineage>
        <taxon>Bacteria</taxon>
        <taxon>Bacillati</taxon>
        <taxon>Actinomycetota</taxon>
        <taxon>Actinomycetes</taxon>
        <taxon>Streptosporangiales</taxon>
        <taxon>Thermomonosporaceae</taxon>
        <taxon>Actinomadura</taxon>
    </lineage>
</organism>
<dbReference type="OrthoDB" id="3483499at2"/>
<name>A0A372JKF1_9ACTN</name>
<accession>A0A372JKF1</accession>
<reference evidence="1 2" key="1">
    <citation type="submission" date="2018-08" db="EMBL/GenBank/DDBJ databases">
        <title>Actinomadura jelena sp. nov., a novel Actinomycete isolated from soil in Chad.</title>
        <authorList>
            <person name="Shi L."/>
        </authorList>
    </citation>
    <scope>NUCLEOTIDE SEQUENCE [LARGE SCALE GENOMIC DNA]</scope>
    <source>
        <strain evidence="1 2">NEAU-G17</strain>
    </source>
</reference>
<sequence length="88" mass="9788">MNPTLSWTAAIIGLVVLGEIVGRRHLTRARQDVRTSRLEAQLETLRSETRTGFATLDAALSAKAEMRHAELLATLHQRPTTPPTWTNN</sequence>
<dbReference type="AlphaFoldDB" id="A0A372JKF1"/>
<evidence type="ECO:0000313" key="2">
    <source>
        <dbReference type="Proteomes" id="UP000261811"/>
    </source>
</evidence>
<dbReference type="Proteomes" id="UP000261811">
    <property type="component" value="Unassembled WGS sequence"/>
</dbReference>
<protein>
    <submittedName>
        <fullName evidence="1">Uncharacterized protein</fullName>
    </submittedName>
</protein>